<feature type="region of interest" description="Disordered" evidence="1">
    <location>
        <begin position="150"/>
        <end position="179"/>
    </location>
</feature>
<proteinExistence type="predicted"/>
<evidence type="ECO:0000259" key="2">
    <source>
        <dbReference type="PROSITE" id="PS50280"/>
    </source>
</evidence>
<dbReference type="EMBL" id="JRXF01000022">
    <property type="protein sequence ID" value="KOC92007.1"/>
    <property type="molecule type" value="Genomic_DNA"/>
</dbReference>
<feature type="compositionally biased region" description="Polar residues" evidence="1">
    <location>
        <begin position="150"/>
        <end position="170"/>
    </location>
</feature>
<organism evidence="3 4">
    <name type="scientific">Winslowiella iniecta</name>
    <dbReference type="NCBI Taxonomy" id="1560201"/>
    <lineage>
        <taxon>Bacteria</taxon>
        <taxon>Pseudomonadati</taxon>
        <taxon>Pseudomonadota</taxon>
        <taxon>Gammaproteobacteria</taxon>
        <taxon>Enterobacterales</taxon>
        <taxon>Erwiniaceae</taxon>
        <taxon>Winslowiella</taxon>
    </lineage>
</organism>
<feature type="domain" description="SET" evidence="2">
    <location>
        <begin position="1358"/>
        <end position="1484"/>
    </location>
</feature>
<name>A0A0L7T9F9_9GAMM</name>
<accession>A0A0L7T9F9</accession>
<dbReference type="InterPro" id="IPR001214">
    <property type="entry name" value="SET_dom"/>
</dbReference>
<evidence type="ECO:0000313" key="4">
    <source>
        <dbReference type="Proteomes" id="UP000036851"/>
    </source>
</evidence>
<dbReference type="Proteomes" id="UP000036851">
    <property type="component" value="Unassembled WGS sequence"/>
</dbReference>
<protein>
    <recommendedName>
        <fullName evidence="2">SET domain-containing protein</fullName>
    </recommendedName>
</protein>
<sequence length="1622" mass="182574">MLGKIISFWQSFNQAGLKDVPLFKLPLSAIENTAASISQKDYIKADRRYAKGKKQPILSRISRISLREKQREYLNDMAENTVSIASESPGIQQGHGILPAKAPLLPRQPSGMVQAVEAALHLFVPAQPQIYAGSVPAKNSVVTSSARQLLRTGDTSRSTTYPQSAANSGEFTRPKRSLQQQEKLADLAEESLLPLPATHDVFHQPADNSSQFGQQLETFFQRMNIVLDSEQQQQLITTLEDGWMVFSAPADDRSRPRRVHEDQMRRSNMFYEMSIKDKSINKQSVGAKITQWADDMTEQGQTLFIKGTKSYNPLHFLQSGGAAVLGFFSRKVGETVSGEIFERKPGQSKADFILEWGMATTILPETQARAAFNPARVKPGSGIFKSPPAVNAAEVNLPGTVITHSPTGLTVHVVLEKKIAGQRWNLYPDSPNTGIAERVDGKQVTRQPATRDAQTNAWQIKGVEGQHIFTFGPKQQYFIQTKESYHPLSYSAADDSWTVSGLSPGNKVPKKIYFNKQAGEWREFCAANVHLNARVLSEISEALISEKPGQQRVLANWGAPSRRVWASSASDSQYLQVYTSVADNPNQIKFGYVTGQLHGDVFCITAAEGQPLYRQTVLKWHAAAQQWDVITSPFRLLQQAEATIETTKLLQSGDMAGKPVAVPDIPGLYRAGEGFFLLWQTKADGTAQYLELMPTGLTAEYRAVHSEGAGHGTIVPQVHLRYDTHAAEWRFLTLKHEAFAGLPDAVKIQPVPPLTTGDRLPWLHDAYHRQGETWLHTGSDKHGQPEYIKVWQDADDPDRFIQHLPDETQPRIYLYDENSEFVREDENLCRATRAADDQLCQPGPSGYQPPVKKSRLTQQSDAAVEKWLDENRRLPRETLTGSGDSLKNSKNLSYALRLYQMRPEAKEKILQHSDASLFWLGRRLKKLEKLQQSAPETYQDFINNKQHPDEPDLEYALRLYLESNRRDTIKPAIIQYTGVSVIRLEREIVKSQDPKIFFEKYPKGEQESDMNWALRLARLPGENMSLQTIAWYTQVDLIQLYYRIGTPYKPLASELQTWFGNYIRHPGERDLDYAVRLVGLHKEQIRQGITAAKLINNDAIAHHATITFQALDAELQRIEETRAWLNSIPRQPQEGQTAGDNNNQQYALLLVKERYLQGKPKVRNREIATHVGITPQQLTEWVQSEKFAWLNKIERQPSEIVMENDSLSTAQLKNQYYSLRLIDQRKSQNTHWLITDDDLVRYCQITLRSLEEALAPGFGEDNPQHAAPVEQEAIWQPVSGLRHLKLKKNGWLLVSAADSATSVTMRVIGEGKVEVTGLENLKRSLSRKEYQQIKIKFDAKAKELIENDGNNQDDDLSANLHVIDDEKNPGIGLQVNAKKDIDANEIIGVYTGVWHENGDSLLNEIYKMGSQPVLTYLWGELKGPGLISAYQHANELALINTGEMAGFPSLGENNVGLGYINGKIPIYYASRKINAGEQLLIDYGSYYYPNDMIQKTLDDDIIGIIAREKECYFVIKGESKADSVFIGPDGEVDKIPPQYKGRKYILRRRLNERGILTYDTMSKKGDKVIVLGKVDENNLYCAMAKAMFPSAGLDKVNETIINLKDIARNARVEGGEIKPEPV</sequence>
<dbReference type="SUPFAM" id="SSF82199">
    <property type="entry name" value="SET domain"/>
    <property type="match status" value="1"/>
</dbReference>
<evidence type="ECO:0000256" key="1">
    <source>
        <dbReference type="SAM" id="MobiDB-lite"/>
    </source>
</evidence>
<dbReference type="PATRIC" id="fig|1560201.4.peg.3082"/>
<dbReference type="STRING" id="1560201.NG42_02200"/>
<evidence type="ECO:0000313" key="3">
    <source>
        <dbReference type="EMBL" id="KOC92007.1"/>
    </source>
</evidence>
<gene>
    <name evidence="3" type="ORF">NG43_14255</name>
</gene>
<dbReference type="InterPro" id="IPR046341">
    <property type="entry name" value="SET_dom_sf"/>
</dbReference>
<dbReference type="PROSITE" id="PS50280">
    <property type="entry name" value="SET"/>
    <property type="match status" value="1"/>
</dbReference>
<reference evidence="3 4" key="1">
    <citation type="journal article" date="2015" name="Int. J. Syst. Evol. Microbiol.">
        <title>Erwinia iniecta sp. nov., isolated from Russian wheat aphids (Diuraphis noxia).</title>
        <authorList>
            <person name="Campillo T."/>
            <person name="Luna E."/>
            <person name="Portier P."/>
            <person name="Fischer-Le Saux M."/>
            <person name="Lapitan N."/>
            <person name="Tisserat N.A."/>
            <person name="Leach J.E."/>
        </authorList>
    </citation>
    <scope>NUCLEOTIDE SEQUENCE [LARGE SCALE GENOMIC DNA]</scope>
    <source>
        <strain evidence="3 4">B149</strain>
    </source>
</reference>
<comment type="caution">
    <text evidence="3">The sequence shown here is derived from an EMBL/GenBank/DDBJ whole genome shotgun (WGS) entry which is preliminary data.</text>
</comment>
<dbReference type="Gene3D" id="2.170.270.10">
    <property type="entry name" value="SET domain"/>
    <property type="match status" value="1"/>
</dbReference>